<name>A0AAN7THX6_9PEZI</name>
<dbReference type="GO" id="GO:0006297">
    <property type="term" value="P:nucleotide-excision repair, DNA gap filling"/>
    <property type="evidence" value="ECO:0007669"/>
    <property type="project" value="TreeGrafter"/>
</dbReference>
<evidence type="ECO:0000259" key="7">
    <source>
        <dbReference type="PROSITE" id="PS50160"/>
    </source>
</evidence>
<evidence type="ECO:0000256" key="6">
    <source>
        <dbReference type="SAM" id="MobiDB-lite"/>
    </source>
</evidence>
<dbReference type="GO" id="GO:0006310">
    <property type="term" value="P:DNA recombination"/>
    <property type="evidence" value="ECO:0007669"/>
    <property type="project" value="InterPro"/>
</dbReference>
<dbReference type="InterPro" id="IPR012308">
    <property type="entry name" value="DNA_ligase_ATP-dep_N"/>
</dbReference>
<dbReference type="Gene3D" id="3.30.470.30">
    <property type="entry name" value="DNA ligase/mRNA capping enzyme"/>
    <property type="match status" value="1"/>
</dbReference>
<evidence type="ECO:0000256" key="1">
    <source>
        <dbReference type="ARBA" id="ARBA00007572"/>
    </source>
</evidence>
<dbReference type="Pfam" id="PF01068">
    <property type="entry name" value="DNA_ligase_A_M"/>
    <property type="match status" value="1"/>
</dbReference>
<dbReference type="GO" id="GO:0003677">
    <property type="term" value="F:DNA binding"/>
    <property type="evidence" value="ECO:0007669"/>
    <property type="project" value="InterPro"/>
</dbReference>
<keyword evidence="3" id="KW-0547">Nucleotide-binding</keyword>
<protein>
    <recommendedName>
        <fullName evidence="7">ATP-dependent DNA ligase family profile domain-containing protein</fullName>
    </recommendedName>
</protein>
<dbReference type="GO" id="GO:0003910">
    <property type="term" value="F:DNA ligase (ATP) activity"/>
    <property type="evidence" value="ECO:0007669"/>
    <property type="project" value="InterPro"/>
</dbReference>
<keyword evidence="2" id="KW-0436">Ligase</keyword>
<dbReference type="InterPro" id="IPR036599">
    <property type="entry name" value="DNA_ligase_N_sf"/>
</dbReference>
<evidence type="ECO:0000313" key="9">
    <source>
        <dbReference type="Proteomes" id="UP001310890"/>
    </source>
</evidence>
<evidence type="ECO:0000256" key="2">
    <source>
        <dbReference type="ARBA" id="ARBA00022598"/>
    </source>
</evidence>
<dbReference type="PROSITE" id="PS50160">
    <property type="entry name" value="DNA_LIGASE_A3"/>
    <property type="match status" value="1"/>
</dbReference>
<comment type="caution">
    <text evidence="8">The sequence shown here is derived from an EMBL/GenBank/DDBJ whole genome shotgun (WGS) entry which is preliminary data.</text>
</comment>
<dbReference type="GO" id="GO:0005524">
    <property type="term" value="F:ATP binding"/>
    <property type="evidence" value="ECO:0007669"/>
    <property type="project" value="UniProtKB-KW"/>
</dbReference>
<evidence type="ECO:0000313" key="8">
    <source>
        <dbReference type="EMBL" id="KAK5116187.1"/>
    </source>
</evidence>
<organism evidence="8 9">
    <name type="scientific">Meristemomyces frigidus</name>
    <dbReference type="NCBI Taxonomy" id="1508187"/>
    <lineage>
        <taxon>Eukaryota</taxon>
        <taxon>Fungi</taxon>
        <taxon>Dikarya</taxon>
        <taxon>Ascomycota</taxon>
        <taxon>Pezizomycotina</taxon>
        <taxon>Dothideomycetes</taxon>
        <taxon>Dothideomycetidae</taxon>
        <taxon>Mycosphaerellales</taxon>
        <taxon>Teratosphaeriaceae</taxon>
        <taxon>Meristemomyces</taxon>
    </lineage>
</organism>
<accession>A0AAN7THX6</accession>
<gene>
    <name evidence="8" type="ORF">LTR62_008513</name>
</gene>
<dbReference type="GO" id="GO:0032807">
    <property type="term" value="C:DNA ligase IV complex"/>
    <property type="evidence" value="ECO:0007669"/>
    <property type="project" value="TreeGrafter"/>
</dbReference>
<dbReference type="InterPro" id="IPR012340">
    <property type="entry name" value="NA-bd_OB-fold"/>
</dbReference>
<dbReference type="Pfam" id="PF04675">
    <property type="entry name" value="DNA_ligase_A_N"/>
    <property type="match status" value="1"/>
</dbReference>
<feature type="compositionally biased region" description="Polar residues" evidence="6">
    <location>
        <begin position="699"/>
        <end position="715"/>
    </location>
</feature>
<evidence type="ECO:0000256" key="3">
    <source>
        <dbReference type="ARBA" id="ARBA00022741"/>
    </source>
</evidence>
<dbReference type="EMBL" id="JAVRRL010000009">
    <property type="protein sequence ID" value="KAK5116187.1"/>
    <property type="molecule type" value="Genomic_DNA"/>
</dbReference>
<evidence type="ECO:0000256" key="5">
    <source>
        <dbReference type="ARBA" id="ARBA00023242"/>
    </source>
</evidence>
<proteinExistence type="inferred from homology"/>
<feature type="region of interest" description="Disordered" evidence="6">
    <location>
        <begin position="773"/>
        <end position="798"/>
    </location>
</feature>
<comment type="similarity">
    <text evidence="1">Belongs to the ATP-dependent DNA ligase family.</text>
</comment>
<keyword evidence="4" id="KW-0067">ATP-binding</keyword>
<keyword evidence="5" id="KW-0539">Nucleus</keyword>
<dbReference type="InterPro" id="IPR029710">
    <property type="entry name" value="LIG4"/>
</dbReference>
<dbReference type="Proteomes" id="UP001310890">
    <property type="component" value="Unassembled WGS sequence"/>
</dbReference>
<dbReference type="Gene3D" id="2.40.50.140">
    <property type="entry name" value="Nucleic acid-binding proteins"/>
    <property type="match status" value="1"/>
</dbReference>
<sequence>MPFQLSSFILLLSRLEKIETRHPPLLPSDKAEALKSITQQWFKSHQRTINDLDVPGSVALLSTLLPERRTDRVYGIQAHSLCRILCRSLGLSASRARGLQAYKQPGHGDLAVCLERVLKAGGPPARPPVCLEEVDDMLQQLAVQSRFSSPAVKSDALPSSSEARDKLIGDVFKRVTAEEGKWLVRLMLKNFSPIRLHEGLVLKGFHFLLPDLLRFQSDFGAAMRMLKEDPELRQLPDHPDPRSERLFRQRAAEVLQPVVGIKVGRPEFVKARSIEHCLKMVGCRRGVLERKYDGEYCEIHIDQRISTNPLECIKIFSKSGKDSTADRQGLHETLVRCLRLGEPGCKIQEQAIFLGELVVYSDATKSVLAFDKIRKHVLRSGVFLGTNQDSQPRAHEHLAIVFFDLLLLDDQVIMHESVEERRLQLKNVYRKIPGRAMSAEWKVIDFNHTGVARSRLLEQFAASIVERCEGLVLKPCGIPYFPLHSSTDDGYTCVIKLKKDYLADMGDEADFAVIGASYNAQQAAKSGVRGIKWTDFHLGCLTNAAAVRRYDAKPAFRIVGTVQQEACIPKPILGALNQQGAYMSSAYCHADPAAPFSIDDRNTRIDVVFSTPFVVEVLGSGFDKPSDCDFYMLRHARFTKLHQDRSWKECVSFQEMQQQAADARSAPTEALGELSETRRWIAKLESKLRRRLDKEGTLTPLSKRSSPRTAPSTSGADLGGLTQVASLKRVRHGAGIGTPCPPAKRRCSAIDCTILAKPSPLTDITNQASRIHLSRRKSTTPKPHTLAPPPKALDPQLTLPRPHRANPCSSTKCLFNSAALFLPPCLRNRPPYITQTLLSRHSSTLLTNNLQYWDREAFSHPPGAAVVAESQAYGGMRKIVLVDARDTERVGDVVREILALGGGGGGAGDGGGNKGALRERIEVYDWRVLESCVKHDRQAENLKEFLVGATMFHEHDEGKGRAVFVSAMGIPGHGHVV</sequence>
<dbReference type="SUPFAM" id="SSF56091">
    <property type="entry name" value="DNA ligase/mRNA capping enzyme, catalytic domain"/>
    <property type="match status" value="1"/>
</dbReference>
<feature type="region of interest" description="Disordered" evidence="6">
    <location>
        <begin position="693"/>
        <end position="721"/>
    </location>
</feature>
<dbReference type="Gene3D" id="1.10.3260.10">
    <property type="entry name" value="DNA ligase, ATP-dependent, N-terminal domain"/>
    <property type="match status" value="1"/>
</dbReference>
<dbReference type="PANTHER" id="PTHR45997:SF2">
    <property type="entry name" value="ATP DEPENDENT DNA LIGASE DOMAIN PROTEIN (AFU_ORTHOLOGUE AFUA_5G02430)"/>
    <property type="match status" value="1"/>
</dbReference>
<reference evidence="8" key="1">
    <citation type="submission" date="2023-08" db="EMBL/GenBank/DDBJ databases">
        <title>Black Yeasts Isolated from many extreme environments.</title>
        <authorList>
            <person name="Coleine C."/>
            <person name="Stajich J.E."/>
            <person name="Selbmann L."/>
        </authorList>
    </citation>
    <scope>NUCLEOTIDE SEQUENCE</scope>
    <source>
        <strain evidence="8">CCFEE 5401</strain>
    </source>
</reference>
<dbReference type="AlphaFoldDB" id="A0AAN7THX6"/>
<dbReference type="PANTHER" id="PTHR45997">
    <property type="entry name" value="DNA LIGASE 4"/>
    <property type="match status" value="1"/>
</dbReference>
<evidence type="ECO:0000256" key="4">
    <source>
        <dbReference type="ARBA" id="ARBA00022840"/>
    </source>
</evidence>
<feature type="domain" description="ATP-dependent DNA ligase family profile" evidence="7">
    <location>
        <begin position="400"/>
        <end position="542"/>
    </location>
</feature>
<dbReference type="GO" id="GO:0006303">
    <property type="term" value="P:double-strand break repair via nonhomologous end joining"/>
    <property type="evidence" value="ECO:0007669"/>
    <property type="project" value="TreeGrafter"/>
</dbReference>
<dbReference type="InterPro" id="IPR012310">
    <property type="entry name" value="DNA_ligase_ATP-dep_cent"/>
</dbReference>